<organism evidence="5 6">
    <name type="scientific">Xylocopa violacea</name>
    <name type="common">Violet carpenter bee</name>
    <name type="synonym">Apis violacea</name>
    <dbReference type="NCBI Taxonomy" id="135666"/>
    <lineage>
        <taxon>Eukaryota</taxon>
        <taxon>Metazoa</taxon>
        <taxon>Ecdysozoa</taxon>
        <taxon>Arthropoda</taxon>
        <taxon>Hexapoda</taxon>
        <taxon>Insecta</taxon>
        <taxon>Pterygota</taxon>
        <taxon>Neoptera</taxon>
        <taxon>Endopterygota</taxon>
        <taxon>Hymenoptera</taxon>
        <taxon>Apocrita</taxon>
        <taxon>Aculeata</taxon>
        <taxon>Apoidea</taxon>
        <taxon>Anthophila</taxon>
        <taxon>Apidae</taxon>
        <taxon>Xylocopa</taxon>
        <taxon>Xylocopa</taxon>
    </lineage>
</organism>
<comment type="caution">
    <text evidence="5">The sequence shown here is derived from an EMBL/GenBank/DDBJ whole genome shotgun (WGS) entry which is preliminary data.</text>
</comment>
<dbReference type="SUPFAM" id="SSF51197">
    <property type="entry name" value="Clavaminate synthase-like"/>
    <property type="match status" value="1"/>
</dbReference>
<gene>
    <name evidence="5" type="ORF">XYLVIOL_LOCUS9728</name>
</gene>
<dbReference type="PANTHER" id="PTHR12461">
    <property type="entry name" value="HYPOXIA-INDUCIBLE FACTOR 1 ALPHA INHIBITOR-RELATED"/>
    <property type="match status" value="1"/>
</dbReference>
<accession>A0ABP1P9V8</accession>
<reference evidence="5 6" key="1">
    <citation type="submission" date="2024-08" db="EMBL/GenBank/DDBJ databases">
        <authorList>
            <person name="Will J Nash"/>
            <person name="Angela Man"/>
            <person name="Seanna McTaggart"/>
            <person name="Kendall Baker"/>
            <person name="Tom Barker"/>
            <person name="Leah Catchpole"/>
            <person name="Alex Durrant"/>
            <person name="Karim Gharbi"/>
            <person name="Naomi Irish"/>
            <person name="Gemy Kaithakottil"/>
            <person name="Debby Ku"/>
            <person name="Aaliyah Providence"/>
            <person name="Felix Shaw"/>
            <person name="David Swarbreck"/>
            <person name="Chris Watkins"/>
            <person name="Ann M. McCartney"/>
            <person name="Giulio Formenti"/>
            <person name="Alice Mouton"/>
            <person name="Noel Vella"/>
            <person name="Bjorn M von Reumont"/>
            <person name="Adriana Vella"/>
            <person name="Wilfried Haerty"/>
        </authorList>
    </citation>
    <scope>NUCLEOTIDE SEQUENCE [LARGE SCALE GENOMIC DNA]</scope>
</reference>
<evidence type="ECO:0000313" key="5">
    <source>
        <dbReference type="EMBL" id="CAL7950036.1"/>
    </source>
</evidence>
<dbReference type="InterPro" id="IPR041667">
    <property type="entry name" value="Cupin_8"/>
</dbReference>
<protein>
    <recommendedName>
        <fullName evidence="4">JmjC domain-containing protein</fullName>
    </recommendedName>
</protein>
<evidence type="ECO:0000256" key="1">
    <source>
        <dbReference type="ARBA" id="ARBA00004496"/>
    </source>
</evidence>
<proteinExistence type="predicted"/>
<comment type="function">
    <text evidence="3">May play a role in cellular stress response.</text>
</comment>
<dbReference type="PROSITE" id="PS51184">
    <property type="entry name" value="JMJC"/>
    <property type="match status" value="1"/>
</dbReference>
<comment type="subcellular location">
    <subcellularLocation>
        <location evidence="1">Cytoplasm</location>
    </subcellularLocation>
</comment>
<name>A0ABP1P9V8_XYLVO</name>
<dbReference type="PANTHER" id="PTHR12461:SF43">
    <property type="entry name" value="HSPB1-ASSOCIATED PROTEIN 1"/>
    <property type="match status" value="1"/>
</dbReference>
<dbReference type="SMART" id="SM00558">
    <property type="entry name" value="JmjC"/>
    <property type="match status" value="1"/>
</dbReference>
<dbReference type="EMBL" id="CAXAJV020001300">
    <property type="protein sequence ID" value="CAL7950036.1"/>
    <property type="molecule type" value="Genomic_DNA"/>
</dbReference>
<evidence type="ECO:0000256" key="3">
    <source>
        <dbReference type="ARBA" id="ARBA00037342"/>
    </source>
</evidence>
<dbReference type="Proteomes" id="UP001642520">
    <property type="component" value="Unassembled WGS sequence"/>
</dbReference>
<feature type="domain" description="JmjC" evidence="4">
    <location>
        <begin position="104"/>
        <end position="264"/>
    </location>
</feature>
<dbReference type="Gene3D" id="2.60.120.650">
    <property type="entry name" value="Cupin"/>
    <property type="match status" value="1"/>
</dbReference>
<keyword evidence="6" id="KW-1185">Reference proteome</keyword>
<evidence type="ECO:0000313" key="6">
    <source>
        <dbReference type="Proteomes" id="UP001642520"/>
    </source>
</evidence>
<evidence type="ECO:0000259" key="4">
    <source>
        <dbReference type="PROSITE" id="PS51184"/>
    </source>
</evidence>
<dbReference type="Pfam" id="PF13621">
    <property type="entry name" value="Cupin_8"/>
    <property type="match status" value="1"/>
</dbReference>
<keyword evidence="2" id="KW-0963">Cytoplasm</keyword>
<sequence length="405" mass="47185">MTEKLNLPPDSVLHQAIMEINEPIIFQRILQNAKGEYAWKLFEWNLSELAEKFGNVKLPFRVGYNARSMSPQWEVNCPTISMTLSEFIENMNLNESDKKWYYFDYKYMQEWFKDKPEILNSVNWKRFGINKTGDDSTLWIGSKGAHTNCHQDSYGCNLVAQIRGRKQWLLFHPNSTNFLQPTRIPYEESTVYSKHNFFCPTKEDEINILKIKETPKLITLEPGDVLFVPSQWWHYVESLDFSVSVNIWLPVSSDNISRVKEAIVKLIVARIGKNVCRAPDEANSTLSYCMNLLDIVLKECKNMENVESSFKRMKHSTWTVKDLIKECPLCVKLPCELGIRELEEFLRMKRERFSEDCTEFFNSNSSKIDTGTENIYSSARELPEQIVNALCHPDIVNKVTELLLS</sequence>
<evidence type="ECO:0000256" key="2">
    <source>
        <dbReference type="ARBA" id="ARBA00022490"/>
    </source>
</evidence>
<dbReference type="InterPro" id="IPR003347">
    <property type="entry name" value="JmjC_dom"/>
</dbReference>